<dbReference type="EC" id="2.7.7.7" evidence="3"/>
<evidence type="ECO:0000256" key="4">
    <source>
        <dbReference type="ARBA" id="ARBA00019114"/>
    </source>
</evidence>
<evidence type="ECO:0000256" key="6">
    <source>
        <dbReference type="ARBA" id="ARBA00022695"/>
    </source>
</evidence>
<dbReference type="Proteomes" id="UP000003987">
    <property type="component" value="Unassembled WGS sequence"/>
</dbReference>
<comment type="subunit">
    <text evidence="10">DNA polymerase III contains a core (composed of alpha, epsilon and theta chains) that associates with a tau subunit. This core dimerizes to form the POLIII' complex. PolIII' associates with the gamma complex (composed of gamma, delta, delta', psi and chi chains) and with the beta chain to form the complete DNA polymerase III complex.</text>
</comment>
<dbReference type="CDD" id="cd07431">
    <property type="entry name" value="PHP_PolIIIA"/>
    <property type="match status" value="1"/>
</dbReference>
<dbReference type="InterPro" id="IPR040982">
    <property type="entry name" value="DNA_pol3_finger"/>
</dbReference>
<reference evidence="13 14" key="1">
    <citation type="submission" date="2009-06" db="EMBL/GenBank/DDBJ databases">
        <title>The Genome Sequence of Lactobacillus coleohominis strain 101-4-CHN.</title>
        <authorList>
            <consortium name="The Broad Institute Genome Sequencing Platform"/>
            <person name="Ward D."/>
            <person name="Young S.K."/>
            <person name="Zeng Q."/>
            <person name="Koehrsen M."/>
            <person name="Alvarado L."/>
            <person name="Berlin A."/>
            <person name="Borenstein D."/>
            <person name="Chen Z."/>
            <person name="Engels R."/>
            <person name="Freedman E."/>
            <person name="Gellesch M."/>
            <person name="Goldberg J."/>
            <person name="Griggs A."/>
            <person name="Gujja S."/>
            <person name="Heiman D."/>
            <person name="Hepburn T."/>
            <person name="Howarth C."/>
            <person name="Jen D."/>
            <person name="Larson L."/>
            <person name="Lewis B."/>
            <person name="Mehta T."/>
            <person name="Park D."/>
            <person name="Pearson M."/>
            <person name="Roberts A."/>
            <person name="Saif S."/>
            <person name="Shea T."/>
            <person name="Shenoy N."/>
            <person name="Sisk P."/>
            <person name="Stolte C."/>
            <person name="Sykes S."/>
            <person name="Walk T."/>
            <person name="White J."/>
            <person name="Yandava C."/>
            <person name="Liu Y."/>
            <person name="Xu Q."/>
            <person name="Lander E."/>
            <person name="Nusbaum C."/>
            <person name="Galagan J."/>
            <person name="Birren B."/>
        </authorList>
    </citation>
    <scope>NUCLEOTIDE SEQUENCE [LARGE SCALE GENOMIC DNA]</scope>
    <source>
        <strain evidence="13 14">101-4-CHN</strain>
    </source>
</reference>
<comment type="catalytic activity">
    <reaction evidence="11">
        <text>DNA(n) + a 2'-deoxyribonucleoside 5'-triphosphate = DNA(n+1) + diphosphate</text>
        <dbReference type="Rhea" id="RHEA:22508"/>
        <dbReference type="Rhea" id="RHEA-COMP:17339"/>
        <dbReference type="Rhea" id="RHEA-COMP:17340"/>
        <dbReference type="ChEBI" id="CHEBI:33019"/>
        <dbReference type="ChEBI" id="CHEBI:61560"/>
        <dbReference type="ChEBI" id="CHEBI:173112"/>
        <dbReference type="EC" id="2.7.7.7"/>
    </reaction>
</comment>
<dbReference type="Pfam" id="PF07733">
    <property type="entry name" value="DNA_pol3_alpha"/>
    <property type="match status" value="1"/>
</dbReference>
<keyword evidence="5 13" id="KW-0808">Transferase</keyword>
<organism evidence="13 14">
    <name type="scientific">Limosilactobacillus coleohominis 101-4-CHN</name>
    <dbReference type="NCBI Taxonomy" id="575594"/>
    <lineage>
        <taxon>Bacteria</taxon>
        <taxon>Bacillati</taxon>
        <taxon>Bacillota</taxon>
        <taxon>Bacilli</taxon>
        <taxon>Lactobacillales</taxon>
        <taxon>Lactobacillaceae</taxon>
        <taxon>Limosilactobacillus</taxon>
    </lineage>
</organism>
<evidence type="ECO:0000256" key="3">
    <source>
        <dbReference type="ARBA" id="ARBA00012417"/>
    </source>
</evidence>
<evidence type="ECO:0000259" key="12">
    <source>
        <dbReference type="SMART" id="SM00481"/>
    </source>
</evidence>
<evidence type="ECO:0000256" key="5">
    <source>
        <dbReference type="ARBA" id="ARBA00022679"/>
    </source>
</evidence>
<dbReference type="GO" id="GO:0006260">
    <property type="term" value="P:DNA replication"/>
    <property type="evidence" value="ECO:0007669"/>
    <property type="project" value="UniProtKB-KW"/>
</dbReference>
<comment type="subcellular location">
    <subcellularLocation>
        <location evidence="1">Cytoplasm</location>
    </subcellularLocation>
</comment>
<dbReference type="Gene3D" id="2.40.50.140">
    <property type="entry name" value="Nucleic acid-binding proteins"/>
    <property type="match status" value="1"/>
</dbReference>
<dbReference type="InterPro" id="IPR004013">
    <property type="entry name" value="PHP_dom"/>
</dbReference>
<dbReference type="Gene3D" id="1.10.150.870">
    <property type="match status" value="1"/>
</dbReference>
<dbReference type="STRING" id="575594.HMPREF0501_00188"/>
<dbReference type="InterPro" id="IPR004365">
    <property type="entry name" value="NA-bd_OB_tRNA"/>
</dbReference>
<dbReference type="GO" id="GO:0005737">
    <property type="term" value="C:cytoplasm"/>
    <property type="evidence" value="ECO:0007669"/>
    <property type="project" value="UniProtKB-SubCell"/>
</dbReference>
<evidence type="ECO:0000256" key="2">
    <source>
        <dbReference type="ARBA" id="ARBA00009496"/>
    </source>
</evidence>
<evidence type="ECO:0000313" key="13">
    <source>
        <dbReference type="EMBL" id="EEU30783.1"/>
    </source>
</evidence>
<dbReference type="InterPro" id="IPR041931">
    <property type="entry name" value="DNA_pol3_alpha_thumb_dom"/>
</dbReference>
<dbReference type="Pfam" id="PF01336">
    <property type="entry name" value="tRNA_anti-codon"/>
    <property type="match status" value="1"/>
</dbReference>
<dbReference type="Pfam" id="PF17657">
    <property type="entry name" value="DNA_pol3_finger"/>
    <property type="match status" value="1"/>
</dbReference>
<dbReference type="EMBL" id="GG698802">
    <property type="protein sequence ID" value="EEU30783.1"/>
    <property type="molecule type" value="Genomic_DNA"/>
</dbReference>
<feature type="domain" description="Polymerase/histidinol phosphatase N-terminal" evidence="12">
    <location>
        <begin position="7"/>
        <end position="74"/>
    </location>
</feature>
<dbReference type="SMART" id="SM00481">
    <property type="entry name" value="POLIIIAc"/>
    <property type="match status" value="1"/>
</dbReference>
<dbReference type="GO" id="GO:0003887">
    <property type="term" value="F:DNA-directed DNA polymerase activity"/>
    <property type="evidence" value="ECO:0007669"/>
    <property type="project" value="UniProtKB-KW"/>
</dbReference>
<keyword evidence="6 13" id="KW-0548">Nucleotidyltransferase</keyword>
<dbReference type="CDD" id="cd04485">
    <property type="entry name" value="DnaE_OBF"/>
    <property type="match status" value="1"/>
</dbReference>
<dbReference type="AlphaFoldDB" id="C7XU22"/>
<dbReference type="InterPro" id="IPR029460">
    <property type="entry name" value="DNAPol_HHH"/>
</dbReference>
<dbReference type="PANTHER" id="PTHR32294:SF0">
    <property type="entry name" value="DNA POLYMERASE III SUBUNIT ALPHA"/>
    <property type="match status" value="1"/>
</dbReference>
<gene>
    <name evidence="13" type="ORF">HMPREF0501_00188</name>
</gene>
<dbReference type="Gene3D" id="3.20.20.140">
    <property type="entry name" value="Metal-dependent hydrolases"/>
    <property type="match status" value="1"/>
</dbReference>
<dbReference type="HOGENOM" id="CLU_001600_0_1_9"/>
<dbReference type="Pfam" id="PF14579">
    <property type="entry name" value="HHH_6"/>
    <property type="match status" value="1"/>
</dbReference>
<keyword evidence="8" id="KW-0239">DNA-directed DNA polymerase</keyword>
<evidence type="ECO:0000256" key="1">
    <source>
        <dbReference type="ARBA" id="ARBA00004496"/>
    </source>
</evidence>
<dbReference type="InterPro" id="IPR004805">
    <property type="entry name" value="DnaE2/DnaE/PolC"/>
</dbReference>
<dbReference type="InterPro" id="IPR011708">
    <property type="entry name" value="DNA_pol3_alpha_NTPase_dom"/>
</dbReference>
<comment type="function">
    <text evidence="9">DNA polymerase III is a complex, multichain enzyme responsible for most of the replicative synthesis in bacteria. This DNA polymerase also exhibits 3' to 5' exonuclease activity. The alpha chain is the DNA polymerase.</text>
</comment>
<keyword evidence="7" id="KW-0235">DNA replication</keyword>
<evidence type="ECO:0000256" key="9">
    <source>
        <dbReference type="ARBA" id="ARBA00025611"/>
    </source>
</evidence>
<dbReference type="Gene3D" id="1.10.10.1600">
    <property type="entry name" value="Bacterial DNA polymerase III alpha subunit, thumb domain"/>
    <property type="match status" value="1"/>
</dbReference>
<accession>C7XU22</accession>
<protein>
    <recommendedName>
        <fullName evidence="4">DNA polymerase III subunit alpha</fullName>
        <ecNumber evidence="3">2.7.7.7</ecNumber>
    </recommendedName>
</protein>
<evidence type="ECO:0000313" key="14">
    <source>
        <dbReference type="Proteomes" id="UP000003987"/>
    </source>
</evidence>
<dbReference type="NCBIfam" id="TIGR00594">
    <property type="entry name" value="polc"/>
    <property type="match status" value="1"/>
</dbReference>
<keyword evidence="14" id="KW-1185">Reference proteome</keyword>
<dbReference type="Pfam" id="PF02811">
    <property type="entry name" value="PHP"/>
    <property type="match status" value="1"/>
</dbReference>
<evidence type="ECO:0000256" key="11">
    <source>
        <dbReference type="ARBA" id="ARBA00049244"/>
    </source>
</evidence>
<evidence type="ECO:0000256" key="10">
    <source>
        <dbReference type="ARBA" id="ARBA00026073"/>
    </source>
</evidence>
<dbReference type="NCBIfam" id="NF004226">
    <property type="entry name" value="PRK05673.1"/>
    <property type="match status" value="1"/>
</dbReference>
<dbReference type="PANTHER" id="PTHR32294">
    <property type="entry name" value="DNA POLYMERASE III SUBUNIT ALPHA"/>
    <property type="match status" value="1"/>
</dbReference>
<evidence type="ECO:0000256" key="8">
    <source>
        <dbReference type="ARBA" id="ARBA00022932"/>
    </source>
</evidence>
<dbReference type="eggNOG" id="COG0587">
    <property type="taxonomic scope" value="Bacteria"/>
</dbReference>
<proteinExistence type="inferred from homology"/>
<sequence>MRKMSVTPLDVTSTYSLLQSTIRPRDLVKAAREQGYSAIALTDENVLYGAVDFYNAAQQAGIRPIIGLKLQLTFAELDERKTTVTVIEKNQQGYTELMQLSTQQMTSKAELTVQDVVKQIDNCAIIIKPTMAILTAHRDPTIQKLLSWFGNQPGDIFMGINLVLDPTERQVLKDLSLQNGLKLIADEPVEYLEANQYFPTQVLRAIGDGRQIESPLSTAHNTGQHYLRNAQNLTVAYERAGLADAVENNEVLVQKSSFKINFQKPVLPEFAVPEGVNTAQYLRQLCIIGLKKRHLAPNTTIKQYRDRLERELTVIHQMGFDDYFLIVWDIMAFAHRKQITTGPGRGSAAGSLVAYALAITDVDPLEYGLLFERFLNPERAQMPDIDLDIPDNRRQEVLEYVHQRYGHERVAQIITFGTLAARQVVRDVGRVFGVPKYQVEQIIDTLRVLSRHRSVTLAEAIQQSQPLRNLMTDDPINKLVIEVARKLEGLPRHYSTHAAGVVLSATPLKEIVPLQPGNDEAGLLMTQFPKEIVESVGLLKMDFLGLRNLSIMDRALAIIHQTTPGFDITKVPLNDHKTIQLFKQGLTDGIFQFESTGIRQTLQQLAPDNFEDIVAVNALYRPGPMQNIPHFIARKHGQEPIQLPDQSLQPILGPTYGILVYQEQVMQVASKMAGFSLGQADLLRRAMSKKKQATMESMRQRFISGAVKNGYNQPIAEQVFNYIDQFANYGFNRSHAVAYSKMAYEMAYLKCHFTTAFFTALLAIEPNMDKVRLHLADAQRFGVRIIGPNINQSQMEYSLQNGQIVMGFSMIKGMRRDFIQAIIEERKAGQFKNLPDFVQRLGEKWQKAALIEPLIYAGAFDQLGYNRAEMIEGLSGVFAGNEFSFQSADLQPIMKRRQEYPLTYRLQKEQEYLGMYLSGHPVTQYQRVRQQQHTQRIMDLKPGSSVKLLVLLNQIRQINTKKTHQPMAFATASDETGSMDITIFPRQYQRFVDALKPTTIVMIEGSVEQRNERLQVIANQIIPVERLLNNQRQVSHQRWVIRVSDNSSVDELLPKMLALTKSMHGNTPVVIYNVAAQQATTLPRQQWVGQQDKVRDALNKVFGSNNVVLQAFDK</sequence>
<dbReference type="InterPro" id="IPR003141">
    <property type="entry name" value="Pol/His_phosphatase_N"/>
</dbReference>
<evidence type="ECO:0000256" key="7">
    <source>
        <dbReference type="ARBA" id="ARBA00022705"/>
    </source>
</evidence>
<dbReference type="InterPro" id="IPR016195">
    <property type="entry name" value="Pol/histidinol_Pase-like"/>
</dbReference>
<dbReference type="SUPFAM" id="SSF89550">
    <property type="entry name" value="PHP domain-like"/>
    <property type="match status" value="1"/>
</dbReference>
<name>C7XU22_9LACO</name>
<dbReference type="GO" id="GO:0003676">
    <property type="term" value="F:nucleic acid binding"/>
    <property type="evidence" value="ECO:0007669"/>
    <property type="project" value="InterPro"/>
</dbReference>
<dbReference type="GO" id="GO:0008408">
    <property type="term" value="F:3'-5' exonuclease activity"/>
    <property type="evidence" value="ECO:0007669"/>
    <property type="project" value="InterPro"/>
</dbReference>
<comment type="similarity">
    <text evidence="2">Belongs to the DNA polymerase type-C family. DnaE subfamily.</text>
</comment>
<dbReference type="InterPro" id="IPR012340">
    <property type="entry name" value="NA-bd_OB-fold"/>
</dbReference>